<proteinExistence type="predicted"/>
<reference evidence="1" key="1">
    <citation type="journal article" date="2021" name="Proc. Natl. Acad. Sci. U.S.A.">
        <title>A Catalog of Tens of Thousands of Viruses from Human Metagenomes Reveals Hidden Associations with Chronic Diseases.</title>
        <authorList>
            <person name="Tisza M.J."/>
            <person name="Buck C.B."/>
        </authorList>
    </citation>
    <scope>NUCLEOTIDE SEQUENCE</scope>
    <source>
        <strain evidence="1">Ctn8H20</strain>
    </source>
</reference>
<dbReference type="EMBL" id="BK015645">
    <property type="protein sequence ID" value="DAE17749.1"/>
    <property type="molecule type" value="Genomic_DNA"/>
</dbReference>
<sequence length="33" mass="3926">MYSLNPKVHYRGISFSKIKINKKVEPRKSKSNF</sequence>
<name>A0A8S5QG63_9CAUD</name>
<organism evidence="1">
    <name type="scientific">Myoviridae sp. ctn8H20</name>
    <dbReference type="NCBI Taxonomy" id="2825169"/>
    <lineage>
        <taxon>Viruses</taxon>
        <taxon>Duplodnaviria</taxon>
        <taxon>Heunggongvirae</taxon>
        <taxon>Uroviricota</taxon>
        <taxon>Caudoviricetes</taxon>
    </lineage>
</organism>
<accession>A0A8S5QG63</accession>
<evidence type="ECO:0000313" key="1">
    <source>
        <dbReference type="EMBL" id="DAE17749.1"/>
    </source>
</evidence>
<protein>
    <submittedName>
        <fullName evidence="1">Uncharacterized protein</fullName>
    </submittedName>
</protein>